<sequence length="490" mass="56696">MDEFDEITINSDALYGFASTSASTSYNNILGDNFVNNILYGYQNEINVSDILYNTNQTRYENDDMMNYEDTQHENIIENDRFQLINKDPQSEELRMNIVFRSWDHTINEIESMGRDKDLRCIATSTKSKDQKKETTSKCIGCTWQINLSCLEKNNSNKIIYITKLVKEHKNHDLDHKYFEFWENLEVTLDMVKDVEFYLTKMNCSPQQIRKALEEKYSVKIYMPVLHWVIKRFHSKPNDQANDASYLYEELLKKKKLILDGDVILNDNTAATNHYEMALSLFLEVDNHLSSRLVAQALTDDETKEAHTWILQQIKKATFEATPHVIFTDADPALIAAIQDEFPTTHALNCMFHIKCLLEKYNNENVISYLQRVLYTNKESWAKAFVLKLFIAGMFSTSRVESYNAKIKRLIFNSNTTLLELAEKLLVCILKKNKKTEYALFHASIPKTALTTTAEMILPNVYPRGSNQTGASVPCCKNRKKCAAKIHHGK</sequence>
<evidence type="ECO:0000313" key="3">
    <source>
        <dbReference type="Proteomes" id="UP000789901"/>
    </source>
</evidence>
<dbReference type="InterPro" id="IPR031052">
    <property type="entry name" value="FHY3/FAR1"/>
</dbReference>
<proteinExistence type="predicted"/>
<dbReference type="Pfam" id="PF10551">
    <property type="entry name" value="MULE"/>
    <property type="match status" value="1"/>
</dbReference>
<keyword evidence="3" id="KW-1185">Reference proteome</keyword>
<feature type="domain" description="MULE transposase" evidence="1">
    <location>
        <begin position="263"/>
        <end position="354"/>
    </location>
</feature>
<dbReference type="EMBL" id="CAJVQB010008576">
    <property type="protein sequence ID" value="CAG8720578.1"/>
    <property type="molecule type" value="Genomic_DNA"/>
</dbReference>
<dbReference type="InterPro" id="IPR018289">
    <property type="entry name" value="MULE_transposase_dom"/>
</dbReference>
<name>A0ABN7V255_GIGMA</name>
<accession>A0ABN7V255</accession>
<protein>
    <submittedName>
        <fullName evidence="2">2240_t:CDS:1</fullName>
    </submittedName>
</protein>
<dbReference type="PANTHER" id="PTHR31669:SF251">
    <property type="entry name" value="PROTEIN FAR1-RELATED SEQUENCE"/>
    <property type="match status" value="1"/>
</dbReference>
<dbReference type="PANTHER" id="PTHR31669">
    <property type="entry name" value="PROTEIN FAR1-RELATED SEQUENCE 10-RELATED"/>
    <property type="match status" value="1"/>
</dbReference>
<gene>
    <name evidence="2" type="ORF">GMARGA_LOCUS13484</name>
</gene>
<comment type="caution">
    <text evidence="2">The sequence shown here is derived from an EMBL/GenBank/DDBJ whole genome shotgun (WGS) entry which is preliminary data.</text>
</comment>
<dbReference type="Proteomes" id="UP000789901">
    <property type="component" value="Unassembled WGS sequence"/>
</dbReference>
<evidence type="ECO:0000259" key="1">
    <source>
        <dbReference type="Pfam" id="PF10551"/>
    </source>
</evidence>
<reference evidence="2 3" key="1">
    <citation type="submission" date="2021-06" db="EMBL/GenBank/DDBJ databases">
        <authorList>
            <person name="Kallberg Y."/>
            <person name="Tangrot J."/>
            <person name="Rosling A."/>
        </authorList>
    </citation>
    <scope>NUCLEOTIDE SEQUENCE [LARGE SCALE GENOMIC DNA]</scope>
    <source>
        <strain evidence="2 3">120-4 pot B 10/14</strain>
    </source>
</reference>
<organism evidence="2 3">
    <name type="scientific">Gigaspora margarita</name>
    <dbReference type="NCBI Taxonomy" id="4874"/>
    <lineage>
        <taxon>Eukaryota</taxon>
        <taxon>Fungi</taxon>
        <taxon>Fungi incertae sedis</taxon>
        <taxon>Mucoromycota</taxon>
        <taxon>Glomeromycotina</taxon>
        <taxon>Glomeromycetes</taxon>
        <taxon>Diversisporales</taxon>
        <taxon>Gigasporaceae</taxon>
        <taxon>Gigaspora</taxon>
    </lineage>
</organism>
<evidence type="ECO:0000313" key="2">
    <source>
        <dbReference type="EMBL" id="CAG8720578.1"/>
    </source>
</evidence>